<dbReference type="GO" id="GO:0016787">
    <property type="term" value="F:hydrolase activity"/>
    <property type="evidence" value="ECO:0007669"/>
    <property type="project" value="UniProtKB-KW"/>
</dbReference>
<feature type="domain" description="Cell wall hydrolase SleB" evidence="1">
    <location>
        <begin position="161"/>
        <end position="270"/>
    </location>
</feature>
<dbReference type="RefSeq" id="WP_339588263.1">
    <property type="nucleotide sequence ID" value="NZ_JBBHJZ010000003.1"/>
</dbReference>
<evidence type="ECO:0000313" key="2">
    <source>
        <dbReference type="EMBL" id="MEJ5978336.1"/>
    </source>
</evidence>
<reference evidence="2 3" key="1">
    <citation type="submission" date="2024-03" db="EMBL/GenBank/DDBJ databases">
        <authorList>
            <person name="Jo J.-H."/>
        </authorList>
    </citation>
    <scope>NUCLEOTIDE SEQUENCE [LARGE SCALE GENOMIC DNA]</scope>
    <source>
        <strain evidence="2 3">PS1R-30</strain>
    </source>
</reference>
<proteinExistence type="predicted"/>
<name>A0ABU8S089_9SPHN</name>
<sequence>MTAISIPNTLFTGEPAPRDFSARIRRARVRSLRAAKAPRHYGRRALILLAAVALPAFAAPPEWSPANWGSEIGATGQVGNQVAPMPFERPGDSFPGAAFYYLANDAAPPALGEGVHSDAEPAPTEVAVGPAARAMRIDNSGVDRSRALQCLSAAIYYEAASEPDAGQRAVAQVVLNRVAHPSYPKTVCGVVFQGSERNTGCQFSFTCDGALARVPNRMFWLRAENVARAALSGFVYAPVGLATHYHTVAVHPYWAPSLNYLGTIGAHRFYRFGGAAGAPATFRFTYLGGEPVAAPHARAATPGAVEAAPDPVAIQRAYDAGLKAAQSNAYLPGGTIAAATKAAPPPVYSAELQRRGGDALYRGDDLPTSTGVLPEYQQSGRWIAQPGA</sequence>
<evidence type="ECO:0000259" key="1">
    <source>
        <dbReference type="Pfam" id="PF07486"/>
    </source>
</evidence>
<keyword evidence="2" id="KW-0378">Hydrolase</keyword>
<gene>
    <name evidence="2" type="ORF">WG901_16910</name>
</gene>
<evidence type="ECO:0000313" key="3">
    <source>
        <dbReference type="Proteomes" id="UP001361239"/>
    </source>
</evidence>
<comment type="caution">
    <text evidence="2">The sequence shown here is derived from an EMBL/GenBank/DDBJ whole genome shotgun (WGS) entry which is preliminary data.</text>
</comment>
<dbReference type="InterPro" id="IPR042047">
    <property type="entry name" value="SleB_dom1"/>
</dbReference>
<protein>
    <submittedName>
        <fullName evidence="2">Cell wall hydrolase</fullName>
    </submittedName>
</protein>
<dbReference type="Pfam" id="PF07486">
    <property type="entry name" value="Hydrolase_2"/>
    <property type="match status" value="1"/>
</dbReference>
<accession>A0ABU8S089</accession>
<keyword evidence="3" id="KW-1185">Reference proteome</keyword>
<dbReference type="Gene3D" id="1.10.10.2520">
    <property type="entry name" value="Cell wall hydrolase SleB, domain 1"/>
    <property type="match status" value="1"/>
</dbReference>
<organism evidence="2 3">
    <name type="scientific">Novosphingobium anseongense</name>
    <dbReference type="NCBI Taxonomy" id="3133436"/>
    <lineage>
        <taxon>Bacteria</taxon>
        <taxon>Pseudomonadati</taxon>
        <taxon>Pseudomonadota</taxon>
        <taxon>Alphaproteobacteria</taxon>
        <taxon>Sphingomonadales</taxon>
        <taxon>Sphingomonadaceae</taxon>
        <taxon>Novosphingobium</taxon>
    </lineage>
</organism>
<dbReference type="Proteomes" id="UP001361239">
    <property type="component" value="Unassembled WGS sequence"/>
</dbReference>
<dbReference type="EMBL" id="JBBHJZ010000003">
    <property type="protein sequence ID" value="MEJ5978336.1"/>
    <property type="molecule type" value="Genomic_DNA"/>
</dbReference>
<dbReference type="InterPro" id="IPR011105">
    <property type="entry name" value="Cell_wall_hydrolase_SleB"/>
</dbReference>